<dbReference type="AlphaFoldDB" id="A0A2R5G6Y2"/>
<feature type="transmembrane region" description="Helical" evidence="6">
    <location>
        <begin position="244"/>
        <end position="262"/>
    </location>
</feature>
<dbReference type="PANTHER" id="PTHR10778:SF13">
    <property type="entry name" value="ADENOSINE 3'-PHOSPHO 5'-PHOSPHOSULFATE TRANSPORTER 1"/>
    <property type="match status" value="1"/>
</dbReference>
<evidence type="ECO:0000313" key="8">
    <source>
        <dbReference type="Proteomes" id="UP000241890"/>
    </source>
</evidence>
<gene>
    <name evidence="7" type="ORF">FCC1311_030342</name>
</gene>
<evidence type="ECO:0000256" key="2">
    <source>
        <dbReference type="ARBA" id="ARBA00022448"/>
    </source>
</evidence>
<sequence length="420" mass="46558">MADATLSTSSFLPEWAESLVTNLGLYFLIFAIGYVAIQQVRKYPVAPSDHSLYAKFVRFMVFGESAYEQVPTDSNEKKSEDPKPEPTFALRAMMLLFCAGGLLGSYLLWGVLQERIMTKEYDQGKFDSSIFLVFCNRLLALVTAGTVISFTEKSSMRAPFYKFSFTSLSNVLSSWSQLEALKYISFPTQVLAKSSKLIPVMLMGKVISGKSYPTYDYVVAIVIGFGVSVFTLNNSEGGNGAEKTTSFSGILLIACYLTFDSFTSQWQGHLFKEYKMSSYQMMFGVNAFSCFFTVCSLLESGELFSSLDFIMKDSTIAQDILMFSVTGATGQMFIFYTIKTFGPLVFTIIMTCRQLTSIVISCIIYGHTISGPSLMGAVIVFGAVGYRIYRQNSDRQQKAAAEKAAKLARESQPVGDVELK</sequence>
<dbReference type="Proteomes" id="UP000241890">
    <property type="component" value="Unassembled WGS sequence"/>
</dbReference>
<protein>
    <submittedName>
        <fullName evidence="7">UDP-galactose transporter-like 1</fullName>
    </submittedName>
</protein>
<feature type="transmembrane region" description="Helical" evidence="6">
    <location>
        <begin position="88"/>
        <end position="109"/>
    </location>
</feature>
<organism evidence="7 8">
    <name type="scientific">Hondaea fermentalgiana</name>
    <dbReference type="NCBI Taxonomy" id="2315210"/>
    <lineage>
        <taxon>Eukaryota</taxon>
        <taxon>Sar</taxon>
        <taxon>Stramenopiles</taxon>
        <taxon>Bigyra</taxon>
        <taxon>Labyrinthulomycetes</taxon>
        <taxon>Thraustochytrida</taxon>
        <taxon>Thraustochytriidae</taxon>
        <taxon>Hondaea</taxon>
    </lineage>
</organism>
<evidence type="ECO:0000256" key="4">
    <source>
        <dbReference type="ARBA" id="ARBA00022989"/>
    </source>
</evidence>
<dbReference type="InParanoid" id="A0A2R5G6Y2"/>
<feature type="transmembrane region" description="Helical" evidence="6">
    <location>
        <begin position="214"/>
        <end position="232"/>
    </location>
</feature>
<comment type="caution">
    <text evidence="7">The sequence shown here is derived from an EMBL/GenBank/DDBJ whole genome shotgun (WGS) entry which is preliminary data.</text>
</comment>
<keyword evidence="8" id="KW-1185">Reference proteome</keyword>
<dbReference type="GO" id="GO:0005789">
    <property type="term" value="C:endoplasmic reticulum membrane"/>
    <property type="evidence" value="ECO:0007669"/>
    <property type="project" value="TreeGrafter"/>
</dbReference>
<evidence type="ECO:0000256" key="3">
    <source>
        <dbReference type="ARBA" id="ARBA00022692"/>
    </source>
</evidence>
<keyword evidence="5 6" id="KW-0472">Membrane</keyword>
<proteinExistence type="predicted"/>
<keyword evidence="2" id="KW-0813">Transport</keyword>
<comment type="subcellular location">
    <subcellularLocation>
        <location evidence="1">Membrane</location>
        <topology evidence="1">Multi-pass membrane protein</topology>
    </subcellularLocation>
</comment>
<dbReference type="OrthoDB" id="10035043at2759"/>
<dbReference type="PANTHER" id="PTHR10778">
    <property type="entry name" value="SOLUTE CARRIER FAMILY 35 MEMBER B"/>
    <property type="match status" value="1"/>
</dbReference>
<feature type="transmembrane region" description="Helical" evidence="6">
    <location>
        <begin position="283"/>
        <end position="300"/>
    </location>
</feature>
<feature type="transmembrane region" description="Helical" evidence="6">
    <location>
        <begin position="129"/>
        <end position="150"/>
    </location>
</feature>
<reference evidence="7 8" key="1">
    <citation type="submission" date="2017-12" db="EMBL/GenBank/DDBJ databases">
        <title>Sequencing, de novo assembly and annotation of complete genome of a new Thraustochytrid species, strain FCC1311.</title>
        <authorList>
            <person name="Sedici K."/>
            <person name="Godart F."/>
            <person name="Aiese Cigliano R."/>
            <person name="Sanseverino W."/>
            <person name="Barakat M."/>
            <person name="Ortet P."/>
            <person name="Marechal E."/>
            <person name="Cagnac O."/>
            <person name="Amato A."/>
        </authorList>
    </citation>
    <scope>NUCLEOTIDE SEQUENCE [LARGE SCALE GENOMIC DNA]</scope>
</reference>
<name>A0A2R5G6Y2_9STRA</name>
<dbReference type="GO" id="GO:0046964">
    <property type="term" value="F:3'-phosphoadenosine 5'-phosphosulfate transmembrane transporter activity"/>
    <property type="evidence" value="ECO:0007669"/>
    <property type="project" value="TreeGrafter"/>
</dbReference>
<evidence type="ECO:0000256" key="1">
    <source>
        <dbReference type="ARBA" id="ARBA00004141"/>
    </source>
</evidence>
<feature type="transmembrane region" description="Helical" evidence="6">
    <location>
        <begin position="20"/>
        <end position="37"/>
    </location>
</feature>
<accession>A0A2R5G6Y2</accession>
<keyword evidence="4 6" id="KW-1133">Transmembrane helix</keyword>
<dbReference type="GO" id="GO:0000139">
    <property type="term" value="C:Golgi membrane"/>
    <property type="evidence" value="ECO:0007669"/>
    <property type="project" value="TreeGrafter"/>
</dbReference>
<keyword evidence="3 6" id="KW-0812">Transmembrane</keyword>
<feature type="transmembrane region" description="Helical" evidence="6">
    <location>
        <begin position="372"/>
        <end position="389"/>
    </location>
</feature>
<dbReference type="Pfam" id="PF08449">
    <property type="entry name" value="UAA"/>
    <property type="match status" value="1"/>
</dbReference>
<evidence type="ECO:0000313" key="7">
    <source>
        <dbReference type="EMBL" id="GBG26812.1"/>
    </source>
</evidence>
<evidence type="ECO:0000256" key="5">
    <source>
        <dbReference type="ARBA" id="ARBA00023136"/>
    </source>
</evidence>
<dbReference type="EMBL" id="BEYU01000024">
    <property type="protein sequence ID" value="GBG26812.1"/>
    <property type="molecule type" value="Genomic_DNA"/>
</dbReference>
<dbReference type="InterPro" id="IPR013657">
    <property type="entry name" value="SCL35B1-4/HUT1"/>
</dbReference>
<evidence type="ECO:0000256" key="6">
    <source>
        <dbReference type="SAM" id="Phobius"/>
    </source>
</evidence>
<feature type="transmembrane region" description="Helical" evidence="6">
    <location>
        <begin position="320"/>
        <end position="338"/>
    </location>
</feature>